<comment type="similarity">
    <text evidence="2">Belongs to the TMEM86 family.</text>
</comment>
<dbReference type="Pfam" id="PF07947">
    <property type="entry name" value="YhhN"/>
    <property type="match status" value="1"/>
</dbReference>
<dbReference type="PANTHER" id="PTHR31885:SF6">
    <property type="entry name" value="GH04784P"/>
    <property type="match status" value="1"/>
</dbReference>
<dbReference type="AlphaFoldDB" id="A0A1H5XQ82"/>
<dbReference type="Proteomes" id="UP000236742">
    <property type="component" value="Unassembled WGS sequence"/>
</dbReference>
<evidence type="ECO:0000256" key="4">
    <source>
        <dbReference type="ARBA" id="ARBA00022989"/>
    </source>
</evidence>
<evidence type="ECO:0000256" key="1">
    <source>
        <dbReference type="ARBA" id="ARBA00004141"/>
    </source>
</evidence>
<feature type="transmembrane region" description="Helical" evidence="6">
    <location>
        <begin position="35"/>
        <end position="60"/>
    </location>
</feature>
<evidence type="ECO:0000256" key="2">
    <source>
        <dbReference type="ARBA" id="ARBA00007375"/>
    </source>
</evidence>
<name>A0A1H5XQ82_9RHOB</name>
<dbReference type="PANTHER" id="PTHR31885">
    <property type="entry name" value="GH04784P"/>
    <property type="match status" value="1"/>
</dbReference>
<feature type="transmembrane region" description="Helical" evidence="6">
    <location>
        <begin position="104"/>
        <end position="124"/>
    </location>
</feature>
<keyword evidence="3 6" id="KW-0812">Transmembrane</keyword>
<evidence type="ECO:0000256" key="6">
    <source>
        <dbReference type="SAM" id="Phobius"/>
    </source>
</evidence>
<dbReference type="EMBL" id="FNVD01000012">
    <property type="protein sequence ID" value="SEG13645.1"/>
    <property type="molecule type" value="Genomic_DNA"/>
</dbReference>
<feature type="transmembrane region" description="Helical" evidence="6">
    <location>
        <begin position="136"/>
        <end position="153"/>
    </location>
</feature>
<comment type="subcellular location">
    <subcellularLocation>
        <location evidence="1">Membrane</location>
        <topology evidence="1">Multi-pass membrane protein</topology>
    </subcellularLocation>
</comment>
<keyword evidence="4 6" id="KW-1133">Transmembrane helix</keyword>
<gene>
    <name evidence="7" type="ORF">SAMN05421751_11216</name>
</gene>
<feature type="transmembrane region" description="Helical" evidence="6">
    <location>
        <begin position="72"/>
        <end position="92"/>
    </location>
</feature>
<reference evidence="7 8" key="1">
    <citation type="submission" date="2016-10" db="EMBL/GenBank/DDBJ databases">
        <authorList>
            <person name="de Groot N.N."/>
        </authorList>
    </citation>
    <scope>NUCLEOTIDE SEQUENCE [LARGE SCALE GENOMIC DNA]</scope>
    <source>
        <strain evidence="7 8">DSM 23413</strain>
    </source>
</reference>
<dbReference type="GO" id="GO:0016787">
    <property type="term" value="F:hydrolase activity"/>
    <property type="evidence" value="ECO:0007669"/>
    <property type="project" value="TreeGrafter"/>
</dbReference>
<evidence type="ECO:0000256" key="5">
    <source>
        <dbReference type="ARBA" id="ARBA00023136"/>
    </source>
</evidence>
<dbReference type="InterPro" id="IPR012506">
    <property type="entry name" value="TMEM86B-like"/>
</dbReference>
<protein>
    <submittedName>
        <fullName evidence="7">Uncharacterized membrane protein YhhN</fullName>
    </submittedName>
</protein>
<keyword evidence="5 6" id="KW-0472">Membrane</keyword>
<dbReference type="GO" id="GO:0016020">
    <property type="term" value="C:membrane"/>
    <property type="evidence" value="ECO:0007669"/>
    <property type="project" value="UniProtKB-SubCell"/>
</dbReference>
<organism evidence="7 8">
    <name type="scientific">Jhaorihella thermophila</name>
    <dbReference type="NCBI Taxonomy" id="488547"/>
    <lineage>
        <taxon>Bacteria</taxon>
        <taxon>Pseudomonadati</taxon>
        <taxon>Pseudomonadota</taxon>
        <taxon>Alphaproteobacteria</taxon>
        <taxon>Rhodobacterales</taxon>
        <taxon>Paracoccaceae</taxon>
        <taxon>Jhaorihella</taxon>
    </lineage>
</organism>
<evidence type="ECO:0000313" key="8">
    <source>
        <dbReference type="Proteomes" id="UP000236742"/>
    </source>
</evidence>
<dbReference type="RefSeq" id="WP_104008650.1">
    <property type="nucleotide sequence ID" value="NZ_FNVD01000012.1"/>
</dbReference>
<evidence type="ECO:0000256" key="3">
    <source>
        <dbReference type="ARBA" id="ARBA00022692"/>
    </source>
</evidence>
<dbReference type="OrthoDB" id="345840at2"/>
<sequence length="209" mass="21509">MTLPIALATLCAAAYLVLTTQAPSLTRSVIKTAAVALLAAFVWMAGGPPLLTVALALCALGDWLLSRETDQGFMAGVGAFAGGHLAYSALFLTQPQADPGRITSAPGLWVAAALATAGLVVAWILARRAGPLRGPVLAYIPIIIGMGISALALPFVAPLAAALAFIASDLILAAEKFLLPDRHPARRATAHAVWLLYWGAQAGFVAAFT</sequence>
<proteinExistence type="inferred from homology"/>
<keyword evidence="8" id="KW-1185">Reference proteome</keyword>
<evidence type="ECO:0000313" key="7">
    <source>
        <dbReference type="EMBL" id="SEG13645.1"/>
    </source>
</evidence>
<accession>A0A1H5XQ82</accession>